<dbReference type="PANTHER" id="PTHR42339:SF1">
    <property type="entry name" value="HISTONE H1"/>
    <property type="match status" value="1"/>
</dbReference>
<organism evidence="3 4">
    <name type="scientific">Trametes cubensis</name>
    <dbReference type="NCBI Taxonomy" id="1111947"/>
    <lineage>
        <taxon>Eukaryota</taxon>
        <taxon>Fungi</taxon>
        <taxon>Dikarya</taxon>
        <taxon>Basidiomycota</taxon>
        <taxon>Agaricomycotina</taxon>
        <taxon>Agaricomycetes</taxon>
        <taxon>Polyporales</taxon>
        <taxon>Polyporaceae</taxon>
        <taxon>Trametes</taxon>
    </lineage>
</organism>
<dbReference type="Proteomes" id="UP001215151">
    <property type="component" value="Unassembled WGS sequence"/>
</dbReference>
<sequence>MPPKRKSDVLEHPPVAVLDSEAESEKATNAKASDAKPPAAKKARVSNAGEGPSASASGSKKGKAADAPKCWRDIVLEGEEEGEVPIYDDCNDIRRKIRALQKEPNFKITHWLQEIGNINNNSYQRFSCVAVRCVPANVLTEVLDIVKATGPDGGASNGTYYAAYVYFEKLRILQGKKKTAKRIRNEQEYPSGFSRQQPRGQWVLMPV</sequence>
<comment type="caution">
    <text evidence="3">The sequence shown here is derived from an EMBL/GenBank/DDBJ whole genome shotgun (WGS) entry which is preliminary data.</text>
</comment>
<evidence type="ECO:0000313" key="4">
    <source>
        <dbReference type="Proteomes" id="UP001215151"/>
    </source>
</evidence>
<protein>
    <recommendedName>
        <fullName evidence="2">DUF7726 domain-containing protein</fullName>
    </recommendedName>
</protein>
<evidence type="ECO:0000256" key="1">
    <source>
        <dbReference type="SAM" id="MobiDB-lite"/>
    </source>
</evidence>
<dbReference type="EMBL" id="JAPEVG010000030">
    <property type="protein sequence ID" value="KAJ8494908.1"/>
    <property type="molecule type" value="Genomic_DNA"/>
</dbReference>
<feature type="region of interest" description="Disordered" evidence="1">
    <location>
        <begin position="1"/>
        <end position="64"/>
    </location>
</feature>
<accession>A0AAD7U0G7</accession>
<feature type="domain" description="DUF7726" evidence="2">
    <location>
        <begin position="84"/>
        <end position="126"/>
    </location>
</feature>
<dbReference type="InterPro" id="IPR056143">
    <property type="entry name" value="DUF7726"/>
</dbReference>
<dbReference type="Pfam" id="PF24852">
    <property type="entry name" value="DUF7726"/>
    <property type="match status" value="1"/>
</dbReference>
<evidence type="ECO:0000259" key="2">
    <source>
        <dbReference type="Pfam" id="PF24852"/>
    </source>
</evidence>
<feature type="compositionally biased region" description="Basic and acidic residues" evidence="1">
    <location>
        <begin position="1"/>
        <end position="11"/>
    </location>
</feature>
<feature type="compositionally biased region" description="Low complexity" evidence="1">
    <location>
        <begin position="48"/>
        <end position="59"/>
    </location>
</feature>
<keyword evidence="4" id="KW-1185">Reference proteome</keyword>
<name>A0AAD7U0G7_9APHY</name>
<reference evidence="3" key="1">
    <citation type="submission" date="2022-11" db="EMBL/GenBank/DDBJ databases">
        <title>Genome Sequence of Cubamyces cubensis.</title>
        <authorList>
            <person name="Buettner E."/>
        </authorList>
    </citation>
    <scope>NUCLEOTIDE SEQUENCE</scope>
    <source>
        <strain evidence="3">MPL-01</strain>
    </source>
</reference>
<gene>
    <name evidence="3" type="ORF">ONZ51_g2006</name>
</gene>
<dbReference type="PANTHER" id="PTHR42339">
    <property type="entry name" value="HISTONE H1"/>
    <property type="match status" value="1"/>
</dbReference>
<proteinExistence type="predicted"/>
<evidence type="ECO:0000313" key="3">
    <source>
        <dbReference type="EMBL" id="KAJ8494908.1"/>
    </source>
</evidence>
<dbReference type="AlphaFoldDB" id="A0AAD7U0G7"/>